<keyword evidence="2" id="KW-1185">Reference proteome</keyword>
<name>A0A182MGQ8_9DIPT</name>
<evidence type="ECO:0000313" key="2">
    <source>
        <dbReference type="Proteomes" id="UP000075883"/>
    </source>
</evidence>
<dbReference type="VEuPathDB" id="VectorBase:ACUA017880"/>
<dbReference type="AlphaFoldDB" id="A0A182MGQ8"/>
<dbReference type="EnsemblMetazoa" id="ACUA017880-RA">
    <property type="protein sequence ID" value="ACUA017880-PA"/>
    <property type="gene ID" value="ACUA017880"/>
</dbReference>
<reference evidence="1" key="2">
    <citation type="submission" date="2020-05" db="UniProtKB">
        <authorList>
            <consortium name="EnsemblMetazoa"/>
        </authorList>
    </citation>
    <scope>IDENTIFICATION</scope>
    <source>
        <strain evidence="1">A-37</strain>
    </source>
</reference>
<protein>
    <submittedName>
        <fullName evidence="1">Uncharacterized protein</fullName>
    </submittedName>
</protein>
<dbReference type="Proteomes" id="UP000075883">
    <property type="component" value="Unassembled WGS sequence"/>
</dbReference>
<dbReference type="EMBL" id="AXCM01017493">
    <property type="status" value="NOT_ANNOTATED_CDS"/>
    <property type="molecule type" value="Genomic_DNA"/>
</dbReference>
<proteinExistence type="predicted"/>
<organism evidence="1 2">
    <name type="scientific">Anopheles culicifacies</name>
    <dbReference type="NCBI Taxonomy" id="139723"/>
    <lineage>
        <taxon>Eukaryota</taxon>
        <taxon>Metazoa</taxon>
        <taxon>Ecdysozoa</taxon>
        <taxon>Arthropoda</taxon>
        <taxon>Hexapoda</taxon>
        <taxon>Insecta</taxon>
        <taxon>Pterygota</taxon>
        <taxon>Neoptera</taxon>
        <taxon>Endopterygota</taxon>
        <taxon>Diptera</taxon>
        <taxon>Nematocera</taxon>
        <taxon>Culicoidea</taxon>
        <taxon>Culicidae</taxon>
        <taxon>Anophelinae</taxon>
        <taxon>Anopheles</taxon>
        <taxon>culicifacies species complex</taxon>
    </lineage>
</organism>
<sequence>MVYKLEDILKSLLLFELSRIPTGLESSRLQTRISFDPHDTVRWMMGACKHRCTAVMFGQQVASIMTNCATVELWPGPEVTIVVVDAAVSNSGAGVGRGSQVGRS</sequence>
<accession>A0A182MGQ8</accession>
<evidence type="ECO:0000313" key="1">
    <source>
        <dbReference type="EnsemblMetazoa" id="ACUA017880-PA"/>
    </source>
</evidence>
<reference evidence="2" key="1">
    <citation type="submission" date="2013-09" db="EMBL/GenBank/DDBJ databases">
        <title>The Genome Sequence of Anopheles culicifacies species A.</title>
        <authorList>
            <consortium name="The Broad Institute Genomics Platform"/>
            <person name="Neafsey D.E."/>
            <person name="Besansky N."/>
            <person name="Howell P."/>
            <person name="Walton C."/>
            <person name="Young S.K."/>
            <person name="Zeng Q."/>
            <person name="Gargeya S."/>
            <person name="Fitzgerald M."/>
            <person name="Haas B."/>
            <person name="Abouelleil A."/>
            <person name="Allen A.W."/>
            <person name="Alvarado L."/>
            <person name="Arachchi H.M."/>
            <person name="Berlin A.M."/>
            <person name="Chapman S.B."/>
            <person name="Gainer-Dewar J."/>
            <person name="Goldberg J."/>
            <person name="Griggs A."/>
            <person name="Gujja S."/>
            <person name="Hansen M."/>
            <person name="Howarth C."/>
            <person name="Imamovic A."/>
            <person name="Ireland A."/>
            <person name="Larimer J."/>
            <person name="McCowan C."/>
            <person name="Murphy C."/>
            <person name="Pearson M."/>
            <person name="Poon T.W."/>
            <person name="Priest M."/>
            <person name="Roberts A."/>
            <person name="Saif S."/>
            <person name="Shea T."/>
            <person name="Sisk P."/>
            <person name="Sykes S."/>
            <person name="Wortman J."/>
            <person name="Nusbaum C."/>
            <person name="Birren B."/>
        </authorList>
    </citation>
    <scope>NUCLEOTIDE SEQUENCE [LARGE SCALE GENOMIC DNA]</scope>
    <source>
        <strain evidence="2">A-37</strain>
    </source>
</reference>